<proteinExistence type="predicted"/>
<feature type="domain" description="FAD-binding FR-type" evidence="2">
    <location>
        <begin position="46"/>
        <end position="167"/>
    </location>
</feature>
<dbReference type="InterPro" id="IPR039261">
    <property type="entry name" value="FNR_nucleotide-bd"/>
</dbReference>
<dbReference type="InterPro" id="IPR017927">
    <property type="entry name" value="FAD-bd_FR_type"/>
</dbReference>
<dbReference type="Gene3D" id="3.40.50.80">
    <property type="entry name" value="Nucleotide-binding domain of ferredoxin-NADP reductase (FNR) module"/>
    <property type="match status" value="1"/>
</dbReference>
<accession>A0A1X6XQI3</accession>
<organism evidence="3 4">
    <name type="scientific">Brevibacterium yomogidense</name>
    <dbReference type="NCBI Taxonomy" id="946573"/>
    <lineage>
        <taxon>Bacteria</taxon>
        <taxon>Bacillati</taxon>
        <taxon>Actinomycetota</taxon>
        <taxon>Actinomycetes</taxon>
        <taxon>Micrococcales</taxon>
        <taxon>Brevibacteriaceae</taxon>
        <taxon>Brevibacterium</taxon>
    </lineage>
</organism>
<sequence>MSTLAMDPTMTGTDRPLAPVAPRPVFRSDHAPQRENTRNATFRFDTSPRVLTVVTSLRLSGALMRVRFRADDDFAEFPSISPDDHLKLFFDVDEHGEPVLPTVADGRFSLRGLTHRDFTIRWFDSVSRTVDIDFVLHTHGVAGHWAAAAQPGDRLASMGPRGTYLVKDTFDWYVLAADDTALPALARWAESLPEGTTATAYVEVDSAAAQIDLPTRADLTVHWLHRGDADPGTTTLLADAVMEHDFTNPNGYVWAAGEAMSIKSLRCFLTFRTLLTRDNWTVDGYWRRGVAAFDRTLRGRACPQCEAPTS</sequence>
<dbReference type="EMBL" id="FWFF01000022">
    <property type="protein sequence ID" value="SLN01386.1"/>
    <property type="molecule type" value="Genomic_DNA"/>
</dbReference>
<dbReference type="PANTHER" id="PTHR30157">
    <property type="entry name" value="FERRIC REDUCTASE, NADPH-DEPENDENT"/>
    <property type="match status" value="1"/>
</dbReference>
<protein>
    <submittedName>
        <fullName evidence="3">Iron-chelator utilization protein</fullName>
    </submittedName>
</protein>
<reference evidence="4" key="1">
    <citation type="submission" date="2017-02" db="EMBL/GenBank/DDBJ databases">
        <authorList>
            <person name="Dridi B."/>
        </authorList>
    </citation>
    <scope>NUCLEOTIDE SEQUENCE [LARGE SCALE GENOMIC DNA]</scope>
    <source>
        <strain evidence="4">B Co 03.10</strain>
    </source>
</reference>
<name>A0A1X6XQI3_9MICO</name>
<dbReference type="PANTHER" id="PTHR30157:SF0">
    <property type="entry name" value="NADPH-DEPENDENT FERRIC-CHELATE REDUCTASE"/>
    <property type="match status" value="1"/>
</dbReference>
<dbReference type="CDD" id="cd06193">
    <property type="entry name" value="siderophore_interacting"/>
    <property type="match status" value="1"/>
</dbReference>
<dbReference type="Proteomes" id="UP000196581">
    <property type="component" value="Unassembled WGS sequence"/>
</dbReference>
<dbReference type="InterPro" id="IPR007037">
    <property type="entry name" value="SIP_rossman_dom"/>
</dbReference>
<dbReference type="SUPFAM" id="SSF63380">
    <property type="entry name" value="Riboflavin synthase domain-like"/>
    <property type="match status" value="1"/>
</dbReference>
<feature type="region of interest" description="Disordered" evidence="1">
    <location>
        <begin position="1"/>
        <end position="32"/>
    </location>
</feature>
<dbReference type="Pfam" id="PF04954">
    <property type="entry name" value="SIP"/>
    <property type="match status" value="1"/>
</dbReference>
<evidence type="ECO:0000313" key="4">
    <source>
        <dbReference type="Proteomes" id="UP000196581"/>
    </source>
</evidence>
<dbReference type="Pfam" id="PF08021">
    <property type="entry name" value="FAD_binding_9"/>
    <property type="match status" value="1"/>
</dbReference>
<dbReference type="Gene3D" id="2.40.30.10">
    <property type="entry name" value="Translation factors"/>
    <property type="match status" value="1"/>
</dbReference>
<evidence type="ECO:0000259" key="2">
    <source>
        <dbReference type="PROSITE" id="PS51384"/>
    </source>
</evidence>
<dbReference type="AlphaFoldDB" id="A0A1X6XQI3"/>
<dbReference type="InterPro" id="IPR017938">
    <property type="entry name" value="Riboflavin_synthase-like_b-brl"/>
</dbReference>
<evidence type="ECO:0000313" key="3">
    <source>
        <dbReference type="EMBL" id="SLN01386.1"/>
    </source>
</evidence>
<evidence type="ECO:0000256" key="1">
    <source>
        <dbReference type="SAM" id="MobiDB-lite"/>
    </source>
</evidence>
<dbReference type="InterPro" id="IPR039374">
    <property type="entry name" value="SIP_fam"/>
</dbReference>
<dbReference type="GO" id="GO:0016491">
    <property type="term" value="F:oxidoreductase activity"/>
    <property type="evidence" value="ECO:0007669"/>
    <property type="project" value="InterPro"/>
</dbReference>
<gene>
    <name evidence="3" type="ORF">FM105_14565</name>
</gene>
<keyword evidence="4" id="KW-1185">Reference proteome</keyword>
<dbReference type="PROSITE" id="PS51384">
    <property type="entry name" value="FAD_FR"/>
    <property type="match status" value="1"/>
</dbReference>
<dbReference type="RefSeq" id="WP_087009432.1">
    <property type="nucleotide sequence ID" value="NZ_FWFF01000022.1"/>
</dbReference>
<dbReference type="InterPro" id="IPR013113">
    <property type="entry name" value="SIP_FAD-bd"/>
</dbReference>